<accession>A0A336MR11</accession>
<evidence type="ECO:0000313" key="2">
    <source>
        <dbReference type="EMBL" id="SSX32964.1"/>
    </source>
</evidence>
<proteinExistence type="predicted"/>
<feature type="transmembrane region" description="Helical" evidence="1">
    <location>
        <begin position="303"/>
        <end position="323"/>
    </location>
</feature>
<feature type="transmembrane region" description="Helical" evidence="1">
    <location>
        <begin position="68"/>
        <end position="94"/>
    </location>
</feature>
<dbReference type="Pfam" id="PF07898">
    <property type="entry name" value="DUF1676"/>
    <property type="match status" value="2"/>
</dbReference>
<keyword evidence="1" id="KW-0472">Membrane</keyword>
<name>A0A336MR11_CULSO</name>
<dbReference type="InterPro" id="IPR012464">
    <property type="entry name" value="DUF1676"/>
</dbReference>
<feature type="transmembrane region" description="Helical" evidence="1">
    <location>
        <begin position="279"/>
        <end position="297"/>
    </location>
</feature>
<dbReference type="VEuPathDB" id="VectorBase:CSON005715"/>
<reference evidence="2" key="1">
    <citation type="submission" date="2018-07" db="EMBL/GenBank/DDBJ databases">
        <authorList>
            <person name="Quirk P.G."/>
            <person name="Krulwich T.A."/>
        </authorList>
    </citation>
    <scope>NUCLEOTIDE SEQUENCE</scope>
</reference>
<gene>
    <name evidence="2" type="primary">CSON005715</name>
</gene>
<keyword evidence="1" id="KW-0812">Transmembrane</keyword>
<protein>
    <submittedName>
        <fullName evidence="2">CSON005715 protein</fullName>
    </submittedName>
</protein>
<evidence type="ECO:0000256" key="1">
    <source>
        <dbReference type="SAM" id="Phobius"/>
    </source>
</evidence>
<dbReference type="PANTHER" id="PTHR21879">
    <property type="entry name" value="FI03362P-RELATED-RELATED"/>
    <property type="match status" value="1"/>
</dbReference>
<keyword evidence="1" id="KW-1133">Transmembrane helix</keyword>
<organism evidence="2">
    <name type="scientific">Culicoides sonorensis</name>
    <name type="common">Biting midge</name>
    <dbReference type="NCBI Taxonomy" id="179676"/>
    <lineage>
        <taxon>Eukaryota</taxon>
        <taxon>Metazoa</taxon>
        <taxon>Ecdysozoa</taxon>
        <taxon>Arthropoda</taxon>
        <taxon>Hexapoda</taxon>
        <taxon>Insecta</taxon>
        <taxon>Pterygota</taxon>
        <taxon>Neoptera</taxon>
        <taxon>Endopterygota</taxon>
        <taxon>Diptera</taxon>
        <taxon>Nematocera</taxon>
        <taxon>Chironomoidea</taxon>
        <taxon>Ceratopogonidae</taxon>
        <taxon>Ceratopogoninae</taxon>
        <taxon>Culicoides</taxon>
        <taxon>Monoculicoides</taxon>
    </lineage>
</organism>
<dbReference type="EMBL" id="UFQT01002223">
    <property type="protein sequence ID" value="SSX32964.1"/>
    <property type="molecule type" value="Genomic_DNA"/>
</dbReference>
<feature type="transmembrane region" description="Helical" evidence="1">
    <location>
        <begin position="100"/>
        <end position="119"/>
    </location>
</feature>
<dbReference type="PANTHER" id="PTHR21879:SF24">
    <property type="entry name" value="OSIRIS 10B"/>
    <property type="match status" value="1"/>
</dbReference>
<dbReference type="AlphaFoldDB" id="A0A336MR11"/>
<sequence>MGQRSLKIDLQKIYPGLYCRVGPTIGVPGSNIGMVEFLMDPNKDNANRNYQTKGESTDGITRIMTRQFIVPFLLGIKFNLATLLPIIIGIIALLSKKALFFMKIAFMLSSFLGYGGYGLNSEYGGYSVGAGVPYKYSTQYNTPQHIHDDNLYKDIEHFSAVTQPITYTDNFYDFDIKQLAKDKDKKTYTRTGRSLVPSGFRTITWQNSAMADSSEWKVNDMITIKPNGDSFSKNNQTNMLKKTISEKIRNIVQSRHLEIKLNNNDVQARKKKNGKHSNGMMMLGGFAMVGMLAQLILGKITALAAAALILAKIALVFSTLNGLKKSSNSQGEVYVDPHGGYGNGAWQ</sequence>
<dbReference type="GO" id="GO:0016020">
    <property type="term" value="C:membrane"/>
    <property type="evidence" value="ECO:0007669"/>
    <property type="project" value="TreeGrafter"/>
</dbReference>